<evidence type="ECO:0000256" key="4">
    <source>
        <dbReference type="SAM" id="Phobius"/>
    </source>
</evidence>
<proteinExistence type="inferred from homology"/>
<name>A0A7X8SM55_9BACT</name>
<reference evidence="5 6" key="1">
    <citation type="submission" date="2020-04" db="EMBL/GenBank/DDBJ databases">
        <title>Flammeovirga sp. SR4, a novel species isolated from seawater.</title>
        <authorList>
            <person name="Wang X."/>
        </authorList>
    </citation>
    <scope>NUCLEOTIDE SEQUENCE [LARGE SCALE GENOMIC DNA]</scope>
    <source>
        <strain evidence="5 6">SR4</strain>
    </source>
</reference>
<dbReference type="PANTHER" id="PTHR34135">
    <property type="entry name" value="LYSOZYME"/>
    <property type="match status" value="1"/>
</dbReference>
<keyword evidence="4" id="KW-0472">Membrane</keyword>
<dbReference type="GO" id="GO:0016998">
    <property type="term" value="P:cell wall macromolecule catabolic process"/>
    <property type="evidence" value="ECO:0007669"/>
    <property type="project" value="InterPro"/>
</dbReference>
<dbReference type="RefSeq" id="WP_168883382.1">
    <property type="nucleotide sequence ID" value="NZ_JABAIL010000004.1"/>
</dbReference>
<dbReference type="SUPFAM" id="SSF51445">
    <property type="entry name" value="(Trans)glycosidases"/>
    <property type="match status" value="1"/>
</dbReference>
<evidence type="ECO:0000256" key="2">
    <source>
        <dbReference type="ARBA" id="ARBA00022801"/>
    </source>
</evidence>
<comment type="similarity">
    <text evidence="1">Belongs to the glycosyl hydrolase 25 family.</text>
</comment>
<dbReference type="PROSITE" id="PS51904">
    <property type="entry name" value="GLYCOSYL_HYDROL_F25_2"/>
    <property type="match status" value="1"/>
</dbReference>
<dbReference type="InterPro" id="IPR002053">
    <property type="entry name" value="Glyco_hydro_25"/>
</dbReference>
<dbReference type="GO" id="GO:0016052">
    <property type="term" value="P:carbohydrate catabolic process"/>
    <property type="evidence" value="ECO:0007669"/>
    <property type="project" value="TreeGrafter"/>
</dbReference>
<feature type="transmembrane region" description="Helical" evidence="4">
    <location>
        <begin position="6"/>
        <end position="25"/>
    </location>
</feature>
<evidence type="ECO:0000313" key="5">
    <source>
        <dbReference type="EMBL" id="NLR92677.1"/>
    </source>
</evidence>
<comment type="caution">
    <text evidence="5">The sequence shown here is derived from an EMBL/GenBank/DDBJ whole genome shotgun (WGS) entry which is preliminary data.</text>
</comment>
<dbReference type="Pfam" id="PF01183">
    <property type="entry name" value="Glyco_hydro_25"/>
    <property type="match status" value="1"/>
</dbReference>
<dbReference type="GO" id="GO:0009253">
    <property type="term" value="P:peptidoglycan catabolic process"/>
    <property type="evidence" value="ECO:0007669"/>
    <property type="project" value="InterPro"/>
</dbReference>
<dbReference type="EMBL" id="JABAIL010000004">
    <property type="protein sequence ID" value="NLR92677.1"/>
    <property type="molecule type" value="Genomic_DNA"/>
</dbReference>
<evidence type="ECO:0000256" key="3">
    <source>
        <dbReference type="ARBA" id="ARBA00023295"/>
    </source>
</evidence>
<organism evidence="5 6">
    <name type="scientific">Flammeovirga agarivorans</name>
    <dbReference type="NCBI Taxonomy" id="2726742"/>
    <lineage>
        <taxon>Bacteria</taxon>
        <taxon>Pseudomonadati</taxon>
        <taxon>Bacteroidota</taxon>
        <taxon>Cytophagia</taxon>
        <taxon>Cytophagales</taxon>
        <taxon>Flammeovirgaceae</taxon>
        <taxon>Flammeovirga</taxon>
    </lineage>
</organism>
<dbReference type="GO" id="GO:0003796">
    <property type="term" value="F:lysozyme activity"/>
    <property type="evidence" value="ECO:0007669"/>
    <property type="project" value="InterPro"/>
</dbReference>
<dbReference type="SMART" id="SM00641">
    <property type="entry name" value="Glyco_25"/>
    <property type="match status" value="1"/>
</dbReference>
<evidence type="ECO:0000256" key="1">
    <source>
        <dbReference type="ARBA" id="ARBA00010646"/>
    </source>
</evidence>
<keyword evidence="6" id="KW-1185">Reference proteome</keyword>
<keyword evidence="3" id="KW-0326">Glycosidase</keyword>
<keyword evidence="4" id="KW-1133">Transmembrane helix</keyword>
<dbReference type="Gene3D" id="3.20.20.80">
    <property type="entry name" value="Glycosidases"/>
    <property type="match status" value="1"/>
</dbReference>
<dbReference type="InterPro" id="IPR017853">
    <property type="entry name" value="GH"/>
</dbReference>
<gene>
    <name evidence="5" type="ORF">HGP29_15770</name>
</gene>
<keyword evidence="4" id="KW-0812">Transmembrane</keyword>
<dbReference type="Proteomes" id="UP000585050">
    <property type="component" value="Unassembled WGS sequence"/>
</dbReference>
<dbReference type="PANTHER" id="PTHR34135:SF2">
    <property type="entry name" value="LYSOZYME"/>
    <property type="match status" value="1"/>
</dbReference>
<protein>
    <submittedName>
        <fullName evidence="5">Glycoside hydrolase family 25 protein</fullName>
    </submittedName>
</protein>
<sequence length="253" mass="29549">MLKKISYIFFFFLIFIIGILFTVTWRKKPGYTVHGIDVSYYQKQVNFSKVVDDGFSFVIIKATEGDYLKDRNFAVNWNAARHDQLIRGTYHFFRADIDPIKQANWFVKHVKLLPGDLPPVLDVETTENVSIPLLRERMTIWLNLVEKKFGIKPIIYTNLSFYNDYLSTSKALTKYPIWIAAYSKFFSPRLEGKNKWMIWQYDDNGSAKGIEGPVDLNVFQGTIGDLRRYCIPGRFEETPLEIHIPKELPSISR</sequence>
<dbReference type="InterPro" id="IPR018077">
    <property type="entry name" value="Glyco_hydro_fam25_subgr"/>
</dbReference>
<accession>A0A7X8SM55</accession>
<dbReference type="AlphaFoldDB" id="A0A7X8SM55"/>
<keyword evidence="2 5" id="KW-0378">Hydrolase</keyword>
<evidence type="ECO:0000313" key="6">
    <source>
        <dbReference type="Proteomes" id="UP000585050"/>
    </source>
</evidence>